<dbReference type="SUPFAM" id="SSF52343">
    <property type="entry name" value="Ferredoxin reductase-like, C-terminal NADP-linked domain"/>
    <property type="match status" value="1"/>
</dbReference>
<dbReference type="Pfam" id="PF00175">
    <property type="entry name" value="NAD_binding_1"/>
    <property type="match status" value="1"/>
</dbReference>
<dbReference type="Gene3D" id="2.40.30.10">
    <property type="entry name" value="Translation factors"/>
    <property type="match status" value="1"/>
</dbReference>
<dbReference type="STRING" id="1618345.UT18_C0003G0011"/>
<evidence type="ECO:0000256" key="4">
    <source>
        <dbReference type="ARBA" id="ARBA00022723"/>
    </source>
</evidence>
<evidence type="ECO:0000256" key="7">
    <source>
        <dbReference type="ARBA" id="ARBA00023004"/>
    </source>
</evidence>
<evidence type="ECO:0000256" key="9">
    <source>
        <dbReference type="ARBA" id="ARBA00034078"/>
    </source>
</evidence>
<dbReference type="InterPro" id="IPR017927">
    <property type="entry name" value="FAD-bd_FR_type"/>
</dbReference>
<dbReference type="GO" id="GO:0050660">
    <property type="term" value="F:flavin adenine dinucleotide binding"/>
    <property type="evidence" value="ECO:0007669"/>
    <property type="project" value="InterPro"/>
</dbReference>
<dbReference type="InterPro" id="IPR001709">
    <property type="entry name" value="Flavoprot_Pyr_Nucl_cyt_Rdtase"/>
</dbReference>
<dbReference type="InterPro" id="IPR039261">
    <property type="entry name" value="FNR_nucleotide-bd"/>
</dbReference>
<dbReference type="PANTHER" id="PTHR43513:SF1">
    <property type="entry name" value="ANAEROBIC SULFITE REDUCTASE SUBUNIT B"/>
    <property type="match status" value="1"/>
</dbReference>
<accession>A0A0G0LVV0</accession>
<comment type="cofactor">
    <cofactor evidence="10">
        <name>[2Fe-2S] cluster</name>
        <dbReference type="ChEBI" id="CHEBI:190135"/>
    </cofactor>
    <text evidence="10">Binds 1 [2Fe-2S] cluster per subunit.</text>
</comment>
<dbReference type="Proteomes" id="UP000034207">
    <property type="component" value="Unassembled WGS sequence"/>
</dbReference>
<keyword evidence="4 10" id="KW-0479">Metal-binding</keyword>
<keyword evidence="8 10" id="KW-0411">Iron-sulfur</keyword>
<dbReference type="AlphaFoldDB" id="A0A0G0LVV0"/>
<dbReference type="InterPro" id="IPR017938">
    <property type="entry name" value="Riboflavin_synthase-like_b-brl"/>
</dbReference>
<keyword evidence="2" id="KW-0285">Flavoprotein</keyword>
<dbReference type="InterPro" id="IPR012165">
    <property type="entry name" value="Cyt_c3_hydrogenase_gsu"/>
</dbReference>
<dbReference type="InterPro" id="IPR008333">
    <property type="entry name" value="Cbr1-like_FAD-bd_dom"/>
</dbReference>
<dbReference type="PANTHER" id="PTHR43513">
    <property type="entry name" value="DIHYDROOROTATE DEHYDROGENASE B (NAD(+)), ELECTRON TRANSFER SUBUNIT"/>
    <property type="match status" value="1"/>
</dbReference>
<keyword evidence="7 10" id="KW-0408">Iron</keyword>
<dbReference type="InterPro" id="IPR050353">
    <property type="entry name" value="PyrK_electron_transfer"/>
</dbReference>
<dbReference type="SUPFAM" id="SSF63380">
    <property type="entry name" value="Riboflavin synthase domain-like"/>
    <property type="match status" value="1"/>
</dbReference>
<reference evidence="12 13" key="1">
    <citation type="journal article" date="2015" name="Nature">
        <title>rRNA introns, odd ribosomes, and small enigmatic genomes across a large radiation of phyla.</title>
        <authorList>
            <person name="Brown C.T."/>
            <person name="Hug L.A."/>
            <person name="Thomas B.C."/>
            <person name="Sharon I."/>
            <person name="Castelle C.J."/>
            <person name="Singh A."/>
            <person name="Wilkins M.J."/>
            <person name="Williams K.H."/>
            <person name="Banfield J.F."/>
        </authorList>
    </citation>
    <scope>NUCLEOTIDE SEQUENCE [LARGE SCALE GENOMIC DNA]</scope>
</reference>
<dbReference type="Pfam" id="PF00970">
    <property type="entry name" value="FAD_binding_6"/>
    <property type="match status" value="1"/>
</dbReference>
<dbReference type="GO" id="GO:0006221">
    <property type="term" value="P:pyrimidine nucleotide biosynthetic process"/>
    <property type="evidence" value="ECO:0007669"/>
    <property type="project" value="InterPro"/>
</dbReference>
<dbReference type="PRINTS" id="PR00371">
    <property type="entry name" value="FPNCR"/>
</dbReference>
<dbReference type="PRINTS" id="PR00410">
    <property type="entry name" value="PHEHYDRXLASE"/>
</dbReference>
<dbReference type="GO" id="GO:0051537">
    <property type="term" value="F:2 iron, 2 sulfur cluster binding"/>
    <property type="evidence" value="ECO:0007669"/>
    <property type="project" value="UniProtKB-KW"/>
</dbReference>
<evidence type="ECO:0000256" key="1">
    <source>
        <dbReference type="ARBA" id="ARBA00022448"/>
    </source>
</evidence>
<feature type="binding site" evidence="10">
    <location>
        <position position="244"/>
    </location>
    <ligand>
        <name>[2Fe-2S] cluster</name>
        <dbReference type="ChEBI" id="CHEBI:190135"/>
    </ligand>
</feature>
<evidence type="ECO:0000313" key="12">
    <source>
        <dbReference type="EMBL" id="KKQ95152.1"/>
    </source>
</evidence>
<evidence type="ECO:0000256" key="5">
    <source>
        <dbReference type="ARBA" id="ARBA00022827"/>
    </source>
</evidence>
<evidence type="ECO:0000313" key="13">
    <source>
        <dbReference type="Proteomes" id="UP000034207"/>
    </source>
</evidence>
<dbReference type="PROSITE" id="PS51384">
    <property type="entry name" value="FAD_FR"/>
    <property type="match status" value="1"/>
</dbReference>
<feature type="domain" description="FAD-binding FR-type" evidence="11">
    <location>
        <begin position="6"/>
        <end position="106"/>
    </location>
</feature>
<dbReference type="Gene3D" id="2.10.240.10">
    <property type="entry name" value="Dihydroorotate dehydrogenase, electron transfer subunit"/>
    <property type="match status" value="1"/>
</dbReference>
<feature type="binding site" evidence="10">
    <location>
        <position position="255"/>
    </location>
    <ligand>
        <name>[2Fe-2S] cluster</name>
        <dbReference type="ChEBI" id="CHEBI:190135"/>
    </ligand>
</feature>
<evidence type="ECO:0000259" key="11">
    <source>
        <dbReference type="PROSITE" id="PS51384"/>
    </source>
</evidence>
<evidence type="ECO:0000256" key="6">
    <source>
        <dbReference type="ARBA" id="ARBA00022982"/>
    </source>
</evidence>
<dbReference type="PIRSF" id="PIRSF006816">
    <property type="entry name" value="Cyc3_hyd_g"/>
    <property type="match status" value="1"/>
</dbReference>
<sequence length="273" mass="30632">MGKNHYELSDAQILWIEEMAPGKRFFGIRFLKESDQRKFTFVPGQFVFLSIPGHGEFAVSICSSPRKRDHFELLVNKVGSVTTALFGLNVGGKVGIRGPYGNGFDLSKFYDKDIIIVAGGCGAAPLRSVVNTMIYERDKYGKLYFLYGARNSQELLFKKDLMDWQKNMKVLLTVDMSDKNWQGETGVVTTLFDHVKTSKSAIAITCGSPVMFKFVLVELKAKGMADKNIYLSLERRMKCGIGKCQHCTCGEKYACIDGPVFSYNQIKDNFEAV</sequence>
<dbReference type="Pfam" id="PF10418">
    <property type="entry name" value="DHODB_Fe-S_bind"/>
    <property type="match status" value="1"/>
</dbReference>
<feature type="binding site" evidence="10">
    <location>
        <position position="239"/>
    </location>
    <ligand>
        <name>[2Fe-2S] cluster</name>
        <dbReference type="ChEBI" id="CHEBI:190135"/>
    </ligand>
</feature>
<dbReference type="EMBL" id="LBVV01000003">
    <property type="protein sequence ID" value="KKQ95152.1"/>
    <property type="molecule type" value="Genomic_DNA"/>
</dbReference>
<dbReference type="InterPro" id="IPR019480">
    <property type="entry name" value="Dihydroorotate_DH_Fe-S-bd"/>
</dbReference>
<dbReference type="GO" id="GO:0016491">
    <property type="term" value="F:oxidoreductase activity"/>
    <property type="evidence" value="ECO:0007669"/>
    <property type="project" value="InterPro"/>
</dbReference>
<comment type="cofactor">
    <cofactor evidence="9">
        <name>[2Fe-2S] cluster</name>
        <dbReference type="ChEBI" id="CHEBI:190135"/>
    </cofactor>
</comment>
<gene>
    <name evidence="12" type="ORF">UT18_C0003G0011</name>
</gene>
<evidence type="ECO:0000256" key="8">
    <source>
        <dbReference type="ARBA" id="ARBA00023014"/>
    </source>
</evidence>
<dbReference type="Gene3D" id="3.40.50.80">
    <property type="entry name" value="Nucleotide-binding domain of ferredoxin-NADP reductase (FNR) module"/>
    <property type="match status" value="1"/>
</dbReference>
<comment type="caution">
    <text evidence="12">The sequence shown here is derived from an EMBL/GenBank/DDBJ whole genome shotgun (WGS) entry which is preliminary data.</text>
</comment>
<protein>
    <submittedName>
        <fullName evidence="12">Oxidoreductase FAD/NAD(P)-binding domain protein</fullName>
    </submittedName>
</protein>
<keyword evidence="1" id="KW-0813">Transport</keyword>
<evidence type="ECO:0000256" key="3">
    <source>
        <dbReference type="ARBA" id="ARBA00022714"/>
    </source>
</evidence>
<feature type="binding site" evidence="10">
    <location>
        <position position="247"/>
    </location>
    <ligand>
        <name>[2Fe-2S] cluster</name>
        <dbReference type="ChEBI" id="CHEBI:190135"/>
    </ligand>
</feature>
<keyword evidence="6" id="KW-0249">Electron transport</keyword>
<proteinExistence type="predicted"/>
<evidence type="ECO:0000256" key="2">
    <source>
        <dbReference type="ARBA" id="ARBA00022630"/>
    </source>
</evidence>
<keyword evidence="5" id="KW-0274">FAD</keyword>
<evidence type="ECO:0000256" key="10">
    <source>
        <dbReference type="PIRSR" id="PIRSR006816-2"/>
    </source>
</evidence>
<dbReference type="CDD" id="cd06221">
    <property type="entry name" value="sulfite_reductase_like"/>
    <property type="match status" value="1"/>
</dbReference>
<dbReference type="GO" id="GO:0046872">
    <property type="term" value="F:metal ion binding"/>
    <property type="evidence" value="ECO:0007669"/>
    <property type="project" value="UniProtKB-KW"/>
</dbReference>
<dbReference type="InterPro" id="IPR001433">
    <property type="entry name" value="OxRdtase_FAD/NAD-bd"/>
</dbReference>
<organism evidence="12 13">
    <name type="scientific">candidate division CPR2 bacterium GW2011_GWC2_39_10</name>
    <dbReference type="NCBI Taxonomy" id="1618345"/>
    <lineage>
        <taxon>Bacteria</taxon>
        <taxon>Bacteria division CPR2</taxon>
    </lineage>
</organism>
<dbReference type="InterPro" id="IPR037117">
    <property type="entry name" value="Dihydroorotate_DH_ele_sf"/>
</dbReference>
<keyword evidence="3 10" id="KW-0001">2Fe-2S</keyword>
<name>A0A0G0LVV0_UNCC2</name>